<dbReference type="PANTHER" id="PTHR35580">
    <property type="entry name" value="CELL SURFACE GLYCOPROTEIN (S-LAYER PROTEIN)-LIKE PROTEIN"/>
    <property type="match status" value="1"/>
</dbReference>
<feature type="non-terminal residue" evidence="2">
    <location>
        <position position="1"/>
    </location>
</feature>
<organism evidence="2">
    <name type="scientific">marine sediment metagenome</name>
    <dbReference type="NCBI Taxonomy" id="412755"/>
    <lineage>
        <taxon>unclassified sequences</taxon>
        <taxon>metagenomes</taxon>
        <taxon>ecological metagenomes</taxon>
    </lineage>
</organism>
<evidence type="ECO:0000259" key="1">
    <source>
        <dbReference type="Pfam" id="PF25778"/>
    </source>
</evidence>
<dbReference type="InterPro" id="IPR010620">
    <property type="entry name" value="SBBP_repeat"/>
</dbReference>
<proteinExistence type="predicted"/>
<dbReference type="Pfam" id="PF25778">
    <property type="entry name" value="DUF7948"/>
    <property type="match status" value="1"/>
</dbReference>
<dbReference type="Pfam" id="PF06739">
    <property type="entry name" value="SBBP"/>
    <property type="match status" value="1"/>
</dbReference>
<dbReference type="InterPro" id="IPR052918">
    <property type="entry name" value="Motility_Chemotaxis_Reg"/>
</dbReference>
<protein>
    <recommendedName>
        <fullName evidence="1">DUF7948 domain-containing protein</fullName>
    </recommendedName>
</protein>
<reference evidence="2" key="1">
    <citation type="journal article" date="2014" name="Front. Microbiol.">
        <title>High frequency of phylogenetically diverse reductive dehalogenase-homologous genes in deep subseafloor sedimentary metagenomes.</title>
        <authorList>
            <person name="Kawai M."/>
            <person name="Futagami T."/>
            <person name="Toyoda A."/>
            <person name="Takaki Y."/>
            <person name="Nishi S."/>
            <person name="Hori S."/>
            <person name="Arai W."/>
            <person name="Tsubouchi T."/>
            <person name="Morono Y."/>
            <person name="Uchiyama I."/>
            <person name="Ito T."/>
            <person name="Fujiyama A."/>
            <person name="Inagaki F."/>
            <person name="Takami H."/>
        </authorList>
    </citation>
    <scope>NUCLEOTIDE SEQUENCE</scope>
    <source>
        <strain evidence="2">Expedition CK06-06</strain>
    </source>
</reference>
<dbReference type="InterPro" id="IPR057708">
    <property type="entry name" value="DUF7948"/>
</dbReference>
<sequence length="265" mass="29010">QGLHLISHESNYFIGNDPEKWVTGARSYNEVRYPSLYDGIDLRYYLLDGMLKYDFIVRPSGDPGEIALRLDGTDAVDIDSATGDLLISTPSGSIRDEHPLTFQETTIGRNIVPSGFKKDENDCIGFDLGDYDPDRIVVIDPGLNFSSYLGGSDGDYQHSSCLDSDSNIFIAGHTNSTDFPTTPGGYERSYDAKKDLFICKMDKNGSSLEFSTYIGGSEIEWGPTIEVDALGYIYLAATSESTDFPLTSGVVQNRLAGMGDVVVLK</sequence>
<dbReference type="AlphaFoldDB" id="X0ULX0"/>
<dbReference type="EMBL" id="BARS01027672">
    <property type="protein sequence ID" value="GAG00297.1"/>
    <property type="molecule type" value="Genomic_DNA"/>
</dbReference>
<accession>X0ULX0</accession>
<gene>
    <name evidence="2" type="ORF">S01H1_43437</name>
</gene>
<dbReference type="PANTHER" id="PTHR35580:SF1">
    <property type="entry name" value="PHYTASE-LIKE DOMAIN-CONTAINING PROTEIN"/>
    <property type="match status" value="1"/>
</dbReference>
<evidence type="ECO:0000313" key="2">
    <source>
        <dbReference type="EMBL" id="GAG00297.1"/>
    </source>
</evidence>
<name>X0ULX0_9ZZZZ</name>
<comment type="caution">
    <text evidence="2">The sequence shown here is derived from an EMBL/GenBank/DDBJ whole genome shotgun (WGS) entry which is preliminary data.</text>
</comment>
<feature type="domain" description="DUF7948" evidence="1">
    <location>
        <begin position="6"/>
        <end position="141"/>
    </location>
</feature>
<feature type="non-terminal residue" evidence="2">
    <location>
        <position position="265"/>
    </location>
</feature>